<name>A0A6J6GSG1_9ZZZZ</name>
<evidence type="ECO:0000259" key="2">
    <source>
        <dbReference type="Pfam" id="PF11296"/>
    </source>
</evidence>
<dbReference type="InterPro" id="IPR021447">
    <property type="entry name" value="DUF3097_C"/>
</dbReference>
<organism evidence="4">
    <name type="scientific">freshwater metagenome</name>
    <dbReference type="NCBI Taxonomy" id="449393"/>
    <lineage>
        <taxon>unclassified sequences</taxon>
        <taxon>metagenomes</taxon>
        <taxon>ecological metagenomes</taxon>
    </lineage>
</organism>
<feature type="region of interest" description="Disordered" evidence="1">
    <location>
        <begin position="1"/>
        <end position="23"/>
    </location>
</feature>
<dbReference type="Pfam" id="PF11296">
    <property type="entry name" value="DUF3097_C"/>
    <property type="match status" value="1"/>
</dbReference>
<gene>
    <name evidence="4" type="ORF">UFOPK1835_00546</name>
</gene>
<feature type="domain" description="DUF3097" evidence="2">
    <location>
        <begin position="117"/>
        <end position="274"/>
    </location>
</feature>
<evidence type="ECO:0000256" key="1">
    <source>
        <dbReference type="SAM" id="MobiDB-lite"/>
    </source>
</evidence>
<feature type="domain" description="DUF3097" evidence="3">
    <location>
        <begin position="31"/>
        <end position="89"/>
    </location>
</feature>
<proteinExistence type="predicted"/>
<dbReference type="EMBL" id="CAEZUP010000015">
    <property type="protein sequence ID" value="CAB4602813.1"/>
    <property type="molecule type" value="Genomic_DNA"/>
</dbReference>
<dbReference type="AlphaFoldDB" id="A0A6J6GSG1"/>
<protein>
    <submittedName>
        <fullName evidence="4">Unannotated protein</fullName>
    </submittedName>
</protein>
<evidence type="ECO:0000313" key="4">
    <source>
        <dbReference type="EMBL" id="CAB4602813.1"/>
    </source>
</evidence>
<evidence type="ECO:0000259" key="3">
    <source>
        <dbReference type="Pfam" id="PF22845"/>
    </source>
</evidence>
<sequence length="276" mass="29712">MAETPYRKGILSEPLDLDGDAPRVKRPPPVIAATPGLEVEVRGTQLWGVVVACDSAIVTIRDRNGRDHQVKLRDGAFDVKGRQVSLARPKASAAPAQRTASGSVAVPGAPARIARASRLLVEGVHDAELVEKVWGDDLRVEGVVVELLDGADNLLEIVRSYGPRPGRRLGVLLDHLVDNSKETRIAEGVDHPDVLVTGHPYVDIWAAVKPKVVGIAAWPEVPRGQSWKEGVCAALGVDDPRLFWKKILNSVSSYADLEPPLVGAVEQLIDFVTEPA</sequence>
<reference evidence="4" key="1">
    <citation type="submission" date="2020-05" db="EMBL/GenBank/DDBJ databases">
        <authorList>
            <person name="Chiriac C."/>
            <person name="Salcher M."/>
            <person name="Ghai R."/>
            <person name="Kavagutti S V."/>
        </authorList>
    </citation>
    <scope>NUCLEOTIDE SEQUENCE</scope>
</reference>
<dbReference type="InterPro" id="IPR053883">
    <property type="entry name" value="DUF3097_N"/>
</dbReference>
<dbReference type="Pfam" id="PF22845">
    <property type="entry name" value="DUF3097_N"/>
    <property type="match status" value="1"/>
</dbReference>
<accession>A0A6J6GSG1</accession>